<dbReference type="InterPro" id="IPR003441">
    <property type="entry name" value="NAC-dom"/>
</dbReference>
<dbReference type="AlphaFoldDB" id="A0A2P5FHE9"/>
<dbReference type="Pfam" id="PF02365">
    <property type="entry name" value="NAM"/>
    <property type="match status" value="1"/>
</dbReference>
<gene>
    <name evidence="7" type="primary">TorNAC28</name>
    <name evidence="7" type="ORF">TorRG33x02_069340</name>
</gene>
<reference evidence="8" key="1">
    <citation type="submission" date="2016-06" db="EMBL/GenBank/DDBJ databases">
        <title>Parallel loss of symbiosis genes in relatives of nitrogen-fixing non-legume Parasponia.</title>
        <authorList>
            <person name="Van Velzen R."/>
            <person name="Holmer R."/>
            <person name="Bu F."/>
            <person name="Rutten L."/>
            <person name="Van Zeijl A."/>
            <person name="Liu W."/>
            <person name="Santuari L."/>
            <person name="Cao Q."/>
            <person name="Sharma T."/>
            <person name="Shen D."/>
            <person name="Roswanjaya Y."/>
            <person name="Wardhani T."/>
            <person name="Kalhor M.S."/>
            <person name="Jansen J."/>
            <person name="Van den Hoogen J."/>
            <person name="Gungor B."/>
            <person name="Hartog M."/>
            <person name="Hontelez J."/>
            <person name="Verver J."/>
            <person name="Yang W.-C."/>
            <person name="Schijlen E."/>
            <person name="Repin R."/>
            <person name="Schilthuizen M."/>
            <person name="Schranz E."/>
            <person name="Heidstra R."/>
            <person name="Miyata K."/>
            <person name="Fedorova E."/>
            <person name="Kohlen W."/>
            <person name="Bisseling T."/>
            <person name="Smit S."/>
            <person name="Geurts R."/>
        </authorList>
    </citation>
    <scope>NUCLEOTIDE SEQUENCE [LARGE SCALE GENOMIC DNA]</scope>
    <source>
        <strain evidence="8">cv. RG33-2</strain>
    </source>
</reference>
<dbReference type="SUPFAM" id="SSF101941">
    <property type="entry name" value="NAC domain"/>
    <property type="match status" value="1"/>
</dbReference>
<keyword evidence="8" id="KW-1185">Reference proteome</keyword>
<comment type="subcellular location">
    <subcellularLocation>
        <location evidence="1">Nucleus</location>
    </subcellularLocation>
</comment>
<evidence type="ECO:0000256" key="3">
    <source>
        <dbReference type="ARBA" id="ARBA00023125"/>
    </source>
</evidence>
<evidence type="ECO:0000256" key="2">
    <source>
        <dbReference type="ARBA" id="ARBA00023015"/>
    </source>
</evidence>
<protein>
    <submittedName>
        <fullName evidence="7">NAC domain containing protein</fullName>
    </submittedName>
</protein>
<keyword evidence="4" id="KW-0804">Transcription</keyword>
<dbReference type="Gene3D" id="2.170.150.80">
    <property type="entry name" value="NAC domain"/>
    <property type="match status" value="1"/>
</dbReference>
<keyword evidence="2" id="KW-0805">Transcription regulation</keyword>
<keyword evidence="3" id="KW-0238">DNA-binding</keyword>
<evidence type="ECO:0000259" key="6">
    <source>
        <dbReference type="PROSITE" id="PS51005"/>
    </source>
</evidence>
<dbReference type="GO" id="GO:0005634">
    <property type="term" value="C:nucleus"/>
    <property type="evidence" value="ECO:0007669"/>
    <property type="project" value="UniProtKB-SubCell"/>
</dbReference>
<dbReference type="InParanoid" id="A0A2P5FHE9"/>
<evidence type="ECO:0000313" key="7">
    <source>
        <dbReference type="EMBL" id="PON97178.1"/>
    </source>
</evidence>
<dbReference type="GO" id="GO:0006355">
    <property type="term" value="P:regulation of DNA-templated transcription"/>
    <property type="evidence" value="ECO:0007669"/>
    <property type="project" value="InterPro"/>
</dbReference>
<sequence>MSSSNAVMLSSDTMPKWFRFHLTDEEIITHLMLKGEGMDSQLDPYIPEVDTATGTLHNYLLKLDNKEWLFLYRPDYKYSNSNRSKRKTKTGFWKKTGKERETKDCVGRKRHLVFHKGSTPGKGTGWVIHEYYYPQPHIDFRHQKPACVICRLKYNARKKGRKADTPDSNVSSEASALTQEVQCYDILSPQSISQPSLVFFSIEETRRFLLNDETQAPF</sequence>
<dbReference type="GO" id="GO:0003677">
    <property type="term" value="F:DNA binding"/>
    <property type="evidence" value="ECO:0007669"/>
    <property type="project" value="UniProtKB-KW"/>
</dbReference>
<keyword evidence="5" id="KW-0539">Nucleus</keyword>
<name>A0A2P5FHE9_TREOI</name>
<evidence type="ECO:0000313" key="8">
    <source>
        <dbReference type="Proteomes" id="UP000237000"/>
    </source>
</evidence>
<comment type="caution">
    <text evidence="7">The sequence shown here is derived from an EMBL/GenBank/DDBJ whole genome shotgun (WGS) entry which is preliminary data.</text>
</comment>
<dbReference type="STRING" id="63057.A0A2P5FHE9"/>
<evidence type="ECO:0000256" key="1">
    <source>
        <dbReference type="ARBA" id="ARBA00004123"/>
    </source>
</evidence>
<organism evidence="7 8">
    <name type="scientific">Trema orientale</name>
    <name type="common">Charcoal tree</name>
    <name type="synonym">Celtis orientalis</name>
    <dbReference type="NCBI Taxonomy" id="63057"/>
    <lineage>
        <taxon>Eukaryota</taxon>
        <taxon>Viridiplantae</taxon>
        <taxon>Streptophyta</taxon>
        <taxon>Embryophyta</taxon>
        <taxon>Tracheophyta</taxon>
        <taxon>Spermatophyta</taxon>
        <taxon>Magnoliopsida</taxon>
        <taxon>eudicotyledons</taxon>
        <taxon>Gunneridae</taxon>
        <taxon>Pentapetalae</taxon>
        <taxon>rosids</taxon>
        <taxon>fabids</taxon>
        <taxon>Rosales</taxon>
        <taxon>Cannabaceae</taxon>
        <taxon>Trema</taxon>
    </lineage>
</organism>
<evidence type="ECO:0000256" key="5">
    <source>
        <dbReference type="ARBA" id="ARBA00023242"/>
    </source>
</evidence>
<accession>A0A2P5FHE9</accession>
<dbReference type="EMBL" id="JXTC01000033">
    <property type="protein sequence ID" value="PON97178.1"/>
    <property type="molecule type" value="Genomic_DNA"/>
</dbReference>
<dbReference type="Proteomes" id="UP000237000">
    <property type="component" value="Unassembled WGS sequence"/>
</dbReference>
<dbReference type="InterPro" id="IPR036093">
    <property type="entry name" value="NAC_dom_sf"/>
</dbReference>
<dbReference type="PROSITE" id="PS51005">
    <property type="entry name" value="NAC"/>
    <property type="match status" value="1"/>
</dbReference>
<proteinExistence type="predicted"/>
<dbReference type="PANTHER" id="PTHR31989">
    <property type="entry name" value="NAC DOMAIN-CONTAINING PROTEIN 82-RELATED"/>
    <property type="match status" value="1"/>
</dbReference>
<evidence type="ECO:0000256" key="4">
    <source>
        <dbReference type="ARBA" id="ARBA00023163"/>
    </source>
</evidence>
<dbReference type="OrthoDB" id="1673324at2759"/>
<dbReference type="FunCoup" id="A0A2P5FHE9">
    <property type="interactions" value="2"/>
</dbReference>
<feature type="domain" description="NAC" evidence="6">
    <location>
        <begin position="14"/>
        <end position="155"/>
    </location>
</feature>